<evidence type="ECO:0000313" key="2">
    <source>
        <dbReference type="EMBL" id="CAA9310127.1"/>
    </source>
</evidence>
<evidence type="ECO:0000256" key="1">
    <source>
        <dbReference type="SAM" id="Phobius"/>
    </source>
</evidence>
<accession>A0A6J4KMR0</accession>
<feature type="transmembrane region" description="Helical" evidence="1">
    <location>
        <begin position="6"/>
        <end position="24"/>
    </location>
</feature>
<keyword evidence="1" id="KW-0472">Membrane</keyword>
<keyword evidence="1" id="KW-1133">Transmembrane helix</keyword>
<proteinExistence type="predicted"/>
<protein>
    <submittedName>
        <fullName evidence="2">Uncharacterized protein</fullName>
    </submittedName>
</protein>
<gene>
    <name evidence="2" type="ORF">AVDCRST_MAG89-1064</name>
</gene>
<dbReference type="EMBL" id="CADCTV010000232">
    <property type="protein sequence ID" value="CAA9310127.1"/>
    <property type="molecule type" value="Genomic_DNA"/>
</dbReference>
<reference evidence="2" key="1">
    <citation type="submission" date="2020-02" db="EMBL/GenBank/DDBJ databases">
        <authorList>
            <person name="Meier V. D."/>
        </authorList>
    </citation>
    <scope>NUCLEOTIDE SEQUENCE</scope>
    <source>
        <strain evidence="2">AVDCRST_MAG89</strain>
    </source>
</reference>
<dbReference type="AlphaFoldDB" id="A0A6J4KMR0"/>
<organism evidence="2">
    <name type="scientific">uncultured Gemmatimonadota bacterium</name>
    <dbReference type="NCBI Taxonomy" id="203437"/>
    <lineage>
        <taxon>Bacteria</taxon>
        <taxon>Pseudomonadati</taxon>
        <taxon>Gemmatimonadota</taxon>
        <taxon>environmental samples</taxon>
    </lineage>
</organism>
<sequence>MSSELAQVIVMCTVALTTGAVLILRPIALRLGTFLDAKTAATLKGTPEAELTRIREVLSSIDGRLDQIEERQDFAEALLSAADGKLLSAPAPIRAQERN</sequence>
<name>A0A6J4KMR0_9BACT</name>
<keyword evidence="1" id="KW-0812">Transmembrane</keyword>